<dbReference type="CDD" id="cd05907">
    <property type="entry name" value="VL_LC_FACS_like"/>
    <property type="match status" value="1"/>
</dbReference>
<dbReference type="GO" id="GO:0016020">
    <property type="term" value="C:membrane"/>
    <property type="evidence" value="ECO:0007669"/>
    <property type="project" value="TreeGrafter"/>
</dbReference>
<dbReference type="GO" id="GO:0005524">
    <property type="term" value="F:ATP binding"/>
    <property type="evidence" value="ECO:0007669"/>
    <property type="project" value="UniProtKB-KW"/>
</dbReference>
<dbReference type="Pfam" id="PF23562">
    <property type="entry name" value="AMP-binding_C_3"/>
    <property type="match status" value="1"/>
</dbReference>
<dbReference type="InterPro" id="IPR000873">
    <property type="entry name" value="AMP-dep_synth/lig_dom"/>
</dbReference>
<dbReference type="SUPFAM" id="SSF56801">
    <property type="entry name" value="Acetyl-CoA synthetase-like"/>
    <property type="match status" value="1"/>
</dbReference>
<evidence type="ECO:0000259" key="4">
    <source>
        <dbReference type="Pfam" id="PF00501"/>
    </source>
</evidence>
<gene>
    <name evidence="5" type="ORF">DFP90_101818</name>
</gene>
<accession>A0A3D9HX00</accession>
<dbReference type="Proteomes" id="UP000256845">
    <property type="component" value="Unassembled WGS sequence"/>
</dbReference>
<evidence type="ECO:0000256" key="3">
    <source>
        <dbReference type="ARBA" id="ARBA00024484"/>
    </source>
</evidence>
<sequence>MLNYDTIKNLPDMFFTQAEKFGDAPFLWTKRDGSWQSQSWSEIAARVSALSRGLRANGVKPGDRVIILSENRPAWFISDLAIMSTGAITVPAYTTNTVEDHVHVLSDSGAKVAIISGKRMAKNFIPAAVQAGLDLVITMEPIDQKPAQSVEVRELDEVTAQGRTQPDDVLEIVSGLKRTDTCCLIYTSGTSGTPNGVMQSHGSILCNCKGAEDVLKHLPRYGQETEVFLSFLPLSHSYEHSAGQFVPIGFGAQIYYAESIDKLVANIEEVRPTIMVSVPRLYETIRGRILRGAEQAGGLKQKMLLKAIALGRKRYEDPKSLSFIDRILDAVLEKLVRKKVQNRFGGRLKTFVSGGAPLNFDVGVFFLSIGLRVLQGYGQTESGPVIAVNRCELNNLRTVGPPMTDVEVKIAEDGEILCRGELVMNGYWNNPEKSAETVVDGWLHTGDVGHLNDDGYLVITDRKKDIIVNSGGDNVSPQRVEGILCLEPEIGQCMVYGDQKPHLVAAIVPDEEFMATWRKESGALDDQPLAEDPAFRRAINDAIERTRARLSVIERVRKFIIIEEPFSVENAMMTPSLKIRRHIVKENYGDLLEALYKK</sequence>
<dbReference type="GO" id="GO:0004467">
    <property type="term" value="F:long-chain fatty acid-CoA ligase activity"/>
    <property type="evidence" value="ECO:0007669"/>
    <property type="project" value="UniProtKB-EC"/>
</dbReference>
<keyword evidence="6" id="KW-1185">Reference proteome</keyword>
<dbReference type="EMBL" id="QRDW01000001">
    <property type="protein sequence ID" value="RED54017.1"/>
    <property type="molecule type" value="Genomic_DNA"/>
</dbReference>
<feature type="domain" description="AMP-dependent synthetase/ligase" evidence="4">
    <location>
        <begin position="14"/>
        <end position="428"/>
    </location>
</feature>
<comment type="caution">
    <text evidence="5">The sequence shown here is derived from an EMBL/GenBank/DDBJ whole genome shotgun (WGS) entry which is preliminary data.</text>
</comment>
<comment type="catalytic activity">
    <reaction evidence="3">
        <text>a long-chain fatty acid + ATP + CoA = a long-chain fatty acyl-CoA + AMP + diphosphate</text>
        <dbReference type="Rhea" id="RHEA:15421"/>
        <dbReference type="ChEBI" id="CHEBI:30616"/>
        <dbReference type="ChEBI" id="CHEBI:33019"/>
        <dbReference type="ChEBI" id="CHEBI:57287"/>
        <dbReference type="ChEBI" id="CHEBI:57560"/>
        <dbReference type="ChEBI" id="CHEBI:83139"/>
        <dbReference type="ChEBI" id="CHEBI:456215"/>
        <dbReference type="EC" id="6.2.1.3"/>
    </reaction>
    <physiologicalReaction direction="left-to-right" evidence="3">
        <dbReference type="Rhea" id="RHEA:15422"/>
    </physiologicalReaction>
</comment>
<name>A0A3D9HX00_9PROT</name>
<evidence type="ECO:0000256" key="2">
    <source>
        <dbReference type="ARBA" id="ARBA00022840"/>
    </source>
</evidence>
<dbReference type="InterPro" id="IPR045851">
    <property type="entry name" value="AMP-bd_C_sf"/>
</dbReference>
<dbReference type="Pfam" id="PF00501">
    <property type="entry name" value="AMP-binding"/>
    <property type="match status" value="1"/>
</dbReference>
<protein>
    <submittedName>
        <fullName evidence="5">Long-chain acyl-CoA synthetase</fullName>
    </submittedName>
</protein>
<evidence type="ECO:0000313" key="5">
    <source>
        <dbReference type="EMBL" id="RED54017.1"/>
    </source>
</evidence>
<evidence type="ECO:0000313" key="6">
    <source>
        <dbReference type="Proteomes" id="UP000256845"/>
    </source>
</evidence>
<dbReference type="Gene3D" id="3.30.300.30">
    <property type="match status" value="1"/>
</dbReference>
<reference evidence="5 6" key="1">
    <citation type="submission" date="2018-07" db="EMBL/GenBank/DDBJ databases">
        <title>Genomic Encyclopedia of Type Strains, Phase III (KMG-III): the genomes of soil and plant-associated and newly described type strains.</title>
        <authorList>
            <person name="Whitman W."/>
        </authorList>
    </citation>
    <scope>NUCLEOTIDE SEQUENCE [LARGE SCALE GENOMIC DNA]</scope>
    <source>
        <strain evidence="5 6">CECT 8488</strain>
    </source>
</reference>
<dbReference type="RefSeq" id="WP_342767791.1">
    <property type="nucleotide sequence ID" value="NZ_QRDW01000001.1"/>
</dbReference>
<dbReference type="Gene3D" id="3.40.50.12780">
    <property type="entry name" value="N-terminal domain of ligase-like"/>
    <property type="match status" value="1"/>
</dbReference>
<keyword evidence="1" id="KW-0547">Nucleotide-binding</keyword>
<dbReference type="PANTHER" id="PTHR43272:SF33">
    <property type="entry name" value="AMP-BINDING DOMAIN-CONTAINING PROTEIN-RELATED"/>
    <property type="match status" value="1"/>
</dbReference>
<keyword evidence="2" id="KW-0067">ATP-binding</keyword>
<dbReference type="InterPro" id="IPR042099">
    <property type="entry name" value="ANL_N_sf"/>
</dbReference>
<proteinExistence type="predicted"/>
<evidence type="ECO:0000256" key="1">
    <source>
        <dbReference type="ARBA" id="ARBA00022741"/>
    </source>
</evidence>
<dbReference type="PANTHER" id="PTHR43272">
    <property type="entry name" value="LONG-CHAIN-FATTY-ACID--COA LIGASE"/>
    <property type="match status" value="1"/>
</dbReference>
<organism evidence="5 6">
    <name type="scientific">Aestuariispira insulae</name>
    <dbReference type="NCBI Taxonomy" id="1461337"/>
    <lineage>
        <taxon>Bacteria</taxon>
        <taxon>Pseudomonadati</taxon>
        <taxon>Pseudomonadota</taxon>
        <taxon>Alphaproteobacteria</taxon>
        <taxon>Rhodospirillales</taxon>
        <taxon>Kiloniellaceae</taxon>
        <taxon>Aestuariispira</taxon>
    </lineage>
</organism>
<dbReference type="AlphaFoldDB" id="A0A3D9HX00"/>